<dbReference type="GO" id="GO:0016020">
    <property type="term" value="C:membrane"/>
    <property type="evidence" value="ECO:0007669"/>
    <property type="project" value="TreeGrafter"/>
</dbReference>
<dbReference type="Pfam" id="PF13962">
    <property type="entry name" value="PGG"/>
    <property type="match status" value="1"/>
</dbReference>
<feature type="domain" description="PGG" evidence="2">
    <location>
        <begin position="435"/>
        <end position="546"/>
    </location>
</feature>
<evidence type="ECO:0000259" key="2">
    <source>
        <dbReference type="Pfam" id="PF13962"/>
    </source>
</evidence>
<reference evidence="3 4" key="1">
    <citation type="journal article" date="2018" name="Nat. Genet.">
        <title>The Rosa genome provides new insights in the design of modern roses.</title>
        <authorList>
            <person name="Bendahmane M."/>
        </authorList>
    </citation>
    <scope>NUCLEOTIDE SEQUENCE [LARGE SCALE GENOMIC DNA]</scope>
    <source>
        <strain evidence="4">cv. Old Blush</strain>
    </source>
</reference>
<dbReference type="PANTHER" id="PTHR24177">
    <property type="entry name" value="CASKIN"/>
    <property type="match status" value="1"/>
</dbReference>
<dbReference type="Gramene" id="PRQ53012">
    <property type="protein sequence ID" value="PRQ53012"/>
    <property type="gene ID" value="RchiOBHm_Chr2g0161791"/>
</dbReference>
<feature type="transmembrane region" description="Helical" evidence="1">
    <location>
        <begin position="527"/>
        <end position="549"/>
    </location>
</feature>
<dbReference type="EMBL" id="PDCK01000040">
    <property type="protein sequence ID" value="PRQ53012.1"/>
    <property type="molecule type" value="Genomic_DNA"/>
</dbReference>
<feature type="transmembrane region" description="Helical" evidence="1">
    <location>
        <begin position="445"/>
        <end position="466"/>
    </location>
</feature>
<dbReference type="Proteomes" id="UP000238479">
    <property type="component" value="Chromosome 2"/>
</dbReference>
<evidence type="ECO:0000256" key="1">
    <source>
        <dbReference type="SAM" id="Phobius"/>
    </source>
</evidence>
<keyword evidence="4" id="KW-1185">Reference proteome</keyword>
<dbReference type="SUPFAM" id="SSF48403">
    <property type="entry name" value="Ankyrin repeat"/>
    <property type="match status" value="1"/>
</dbReference>
<comment type="caution">
    <text evidence="3">The sequence shown here is derived from an EMBL/GenBank/DDBJ whole genome shotgun (WGS) entry which is preliminary data.</text>
</comment>
<dbReference type="InterPro" id="IPR026961">
    <property type="entry name" value="PGG_dom"/>
</dbReference>
<keyword evidence="1" id="KW-0812">Transmembrane</keyword>
<dbReference type="Gene3D" id="1.25.40.20">
    <property type="entry name" value="Ankyrin repeat-containing domain"/>
    <property type="match status" value="1"/>
</dbReference>
<keyword evidence="1" id="KW-1133">Transmembrane helix</keyword>
<evidence type="ECO:0000313" key="4">
    <source>
        <dbReference type="Proteomes" id="UP000238479"/>
    </source>
</evidence>
<dbReference type="InterPro" id="IPR036770">
    <property type="entry name" value="Ankyrin_rpt-contain_sf"/>
</dbReference>
<feature type="transmembrane region" description="Helical" evidence="1">
    <location>
        <begin position="555"/>
        <end position="573"/>
    </location>
</feature>
<dbReference type="AlphaFoldDB" id="A0A2P6S2W5"/>
<dbReference type="STRING" id="74649.A0A2P6S2W5"/>
<gene>
    <name evidence="3" type="ORF">RchiOBHm_Chr2g0161791</name>
</gene>
<feature type="transmembrane region" description="Helical" evidence="1">
    <location>
        <begin position="481"/>
        <end position="506"/>
    </location>
</feature>
<protein>
    <submittedName>
        <fullName evidence="3">Putative ankyrin repeat-containing domain, PGG domain-containing protein</fullName>
    </submittedName>
</protein>
<accession>A0A2P6S2W5</accession>
<proteinExistence type="predicted"/>
<keyword evidence="1" id="KW-0472">Membrane</keyword>
<dbReference type="PANTHER" id="PTHR24177:SF329">
    <property type="entry name" value="ANKYRIN REPEAT PROTEIN"/>
    <property type="match status" value="1"/>
</dbReference>
<name>A0A2P6S2W5_ROSCH</name>
<evidence type="ECO:0000313" key="3">
    <source>
        <dbReference type="EMBL" id="PRQ53012.1"/>
    </source>
</evidence>
<sequence>MNDQPAVHESDETYGSFFDDVGAGRWEAVKEFIRQHPEAVRVMQKGLTAKGLTALSRAVIQEDVDGVKELLLFIKETDLKILEDALHMATNPIKWDTDENTEIMKCIVEKNKKLLVRSIEPYRLIPLSNAVLFNKRKMADYLYSVTSVENLNERDGAYLLSQNLKEKRLDKSLELLRGNPSLGIARDFLAESPLYQLANTHADVGLFLNASQLGIWERWIYNCIYIPSTPNIRDVSIDVQNEEKNQKHLNRKGINRAYQMKLLHHQALEILDRMCEPLRKVKLKVAQKMLVEKALFKAVERGHAPIISHILKSDPSFWRITNEHEKTIFRLAAEHRQDNIFSLLNEFEKENRKYIVGMQDKFGDNMLHAVGKLSQLTQIDHIRGAALQMQKELQWFKKVEGMASPEDVDRTNSDGRTPREVFSMNHRDLVGAGEKAMKETAYSSSFVGALIITIMFATVVTVPGGIKGDTGIPIYLDTKAFQIFIVANVISLCCSTTSVLASLGILTSRFAEKDFLISLPTKLIIGLLTLFISIAGMMIAFSSAIVTMLPEKLSIVIPSIALACVPIASFLWMEGKVLIEIISSTFGYSI</sequence>
<organism evidence="3 4">
    <name type="scientific">Rosa chinensis</name>
    <name type="common">China rose</name>
    <dbReference type="NCBI Taxonomy" id="74649"/>
    <lineage>
        <taxon>Eukaryota</taxon>
        <taxon>Viridiplantae</taxon>
        <taxon>Streptophyta</taxon>
        <taxon>Embryophyta</taxon>
        <taxon>Tracheophyta</taxon>
        <taxon>Spermatophyta</taxon>
        <taxon>Magnoliopsida</taxon>
        <taxon>eudicotyledons</taxon>
        <taxon>Gunneridae</taxon>
        <taxon>Pentapetalae</taxon>
        <taxon>rosids</taxon>
        <taxon>fabids</taxon>
        <taxon>Rosales</taxon>
        <taxon>Rosaceae</taxon>
        <taxon>Rosoideae</taxon>
        <taxon>Rosoideae incertae sedis</taxon>
        <taxon>Rosa</taxon>
    </lineage>
</organism>